<dbReference type="InterPro" id="IPR033749">
    <property type="entry name" value="Polyprenyl_synt_CS"/>
</dbReference>
<dbReference type="PANTHER" id="PTHR12001">
    <property type="entry name" value="GERANYLGERANYL PYROPHOSPHATE SYNTHASE"/>
    <property type="match status" value="1"/>
</dbReference>
<dbReference type="InterPro" id="IPR000092">
    <property type="entry name" value="Polyprenyl_synt"/>
</dbReference>
<evidence type="ECO:0000256" key="6">
    <source>
        <dbReference type="RuleBase" id="RU004466"/>
    </source>
</evidence>
<comment type="cofactor">
    <cofactor evidence="1">
        <name>Mg(2+)</name>
        <dbReference type="ChEBI" id="CHEBI:18420"/>
    </cofactor>
</comment>
<keyword evidence="8" id="KW-1185">Reference proteome</keyword>
<evidence type="ECO:0000313" key="8">
    <source>
        <dbReference type="Proteomes" id="UP000062160"/>
    </source>
</evidence>
<dbReference type="AlphaFoldDB" id="A0A0U9I5S2"/>
<keyword evidence="4" id="KW-0479">Metal-binding</keyword>
<protein>
    <submittedName>
        <fullName evidence="7">Heptaprenyl diphosphate synthase</fullName>
    </submittedName>
</protein>
<evidence type="ECO:0000256" key="4">
    <source>
        <dbReference type="ARBA" id="ARBA00022723"/>
    </source>
</evidence>
<dbReference type="GO" id="GO:0004659">
    <property type="term" value="F:prenyltransferase activity"/>
    <property type="evidence" value="ECO:0007669"/>
    <property type="project" value="InterPro"/>
</dbReference>
<dbReference type="STRING" id="224999.GCA_001485475_02062"/>
<sequence>MFKELLNDIEEELMVLEEDLLKTINTKRMLIRKPLENMINAGGKRLRPGLVLTAARFGNYDFEKARPLALAVELLHMASMIHDDIVDDSPTRRGIPSIQSAIGKDAAVYAGDYVFCKVFEILANEPAYVMKETSKAMSQVCEGEIKQKEDFFNVDLTLKDYLYRIEKKTAVLFALSAKLGAFSSQAPCKTAKQLYTYGINAGMAFQMADDLSDFIADSEKLGKPKGSDLKSGVITLPVIYALKKNGENQYLRSILETRNIGEGEFSEIVRIIEIAGGFAYTRNMINRYVKKAQEALMALPDVPAREILNASAKIIIENVNKTI</sequence>
<evidence type="ECO:0000256" key="3">
    <source>
        <dbReference type="ARBA" id="ARBA00022679"/>
    </source>
</evidence>
<gene>
    <name evidence="7" type="ORF">TSYNT_9279</name>
</gene>
<keyword evidence="5" id="KW-0460">Magnesium</keyword>
<reference evidence="7" key="1">
    <citation type="journal article" date="2016" name="Genome Announc.">
        <title>Draft Genome Sequence of the Syntrophic Lactate-Degrading Bacterium Tepidanaerobacter syntrophicus JLT.</title>
        <authorList>
            <person name="Matsuura N."/>
            <person name="Ohashi A."/>
            <person name="Tourlousse D.M."/>
            <person name="Sekiguchi Y."/>
        </authorList>
    </citation>
    <scope>NUCLEOTIDE SEQUENCE [LARGE SCALE GENOMIC DNA]</scope>
    <source>
        <strain evidence="7">JL</strain>
    </source>
</reference>
<evidence type="ECO:0000256" key="5">
    <source>
        <dbReference type="ARBA" id="ARBA00022842"/>
    </source>
</evidence>
<dbReference type="CDD" id="cd00685">
    <property type="entry name" value="Trans_IPPS_HT"/>
    <property type="match status" value="1"/>
</dbReference>
<dbReference type="PROSITE" id="PS00723">
    <property type="entry name" value="POLYPRENYL_SYNTHASE_1"/>
    <property type="match status" value="1"/>
</dbReference>
<dbReference type="PANTHER" id="PTHR12001:SF69">
    <property type="entry name" value="ALL TRANS-POLYPRENYL-DIPHOSPHATE SYNTHASE PDSS1"/>
    <property type="match status" value="1"/>
</dbReference>
<comment type="similarity">
    <text evidence="2 6">Belongs to the FPP/GGPP synthase family.</text>
</comment>
<dbReference type="InterPro" id="IPR008949">
    <property type="entry name" value="Isoprenoid_synthase_dom_sf"/>
</dbReference>
<dbReference type="RefSeq" id="WP_059033748.1">
    <property type="nucleotide sequence ID" value="NZ_DF977003.1"/>
</dbReference>
<dbReference type="Proteomes" id="UP000062160">
    <property type="component" value="Unassembled WGS sequence"/>
</dbReference>
<dbReference type="Pfam" id="PF00348">
    <property type="entry name" value="polyprenyl_synt"/>
    <property type="match status" value="1"/>
</dbReference>
<dbReference type="SUPFAM" id="SSF48576">
    <property type="entry name" value="Terpenoid synthases"/>
    <property type="match status" value="1"/>
</dbReference>
<dbReference type="GO" id="GO:0008299">
    <property type="term" value="P:isoprenoid biosynthetic process"/>
    <property type="evidence" value="ECO:0007669"/>
    <property type="project" value="InterPro"/>
</dbReference>
<organism evidence="7">
    <name type="scientific">Tepidanaerobacter syntrophicus</name>
    <dbReference type="NCBI Taxonomy" id="224999"/>
    <lineage>
        <taxon>Bacteria</taxon>
        <taxon>Bacillati</taxon>
        <taxon>Bacillota</taxon>
        <taxon>Clostridia</taxon>
        <taxon>Thermosediminibacterales</taxon>
        <taxon>Tepidanaerobacteraceae</taxon>
        <taxon>Tepidanaerobacter</taxon>
    </lineage>
</organism>
<evidence type="ECO:0000256" key="1">
    <source>
        <dbReference type="ARBA" id="ARBA00001946"/>
    </source>
</evidence>
<keyword evidence="3 6" id="KW-0808">Transferase</keyword>
<dbReference type="GO" id="GO:0046872">
    <property type="term" value="F:metal ion binding"/>
    <property type="evidence" value="ECO:0007669"/>
    <property type="project" value="UniProtKB-KW"/>
</dbReference>
<evidence type="ECO:0000313" key="7">
    <source>
        <dbReference type="EMBL" id="GAQ26024.1"/>
    </source>
</evidence>
<proteinExistence type="inferred from homology"/>
<dbReference type="EMBL" id="DF977003">
    <property type="protein sequence ID" value="GAQ26024.1"/>
    <property type="molecule type" value="Genomic_DNA"/>
</dbReference>
<dbReference type="SFLD" id="SFLDS00005">
    <property type="entry name" value="Isoprenoid_Synthase_Type_I"/>
    <property type="match status" value="1"/>
</dbReference>
<dbReference type="Gene3D" id="1.10.600.10">
    <property type="entry name" value="Farnesyl Diphosphate Synthase"/>
    <property type="match status" value="1"/>
</dbReference>
<evidence type="ECO:0000256" key="2">
    <source>
        <dbReference type="ARBA" id="ARBA00006706"/>
    </source>
</evidence>
<name>A0A0U9I5S2_9FIRM</name>
<accession>A0A0U9I5S2</accession>